<evidence type="ECO:0000313" key="2">
    <source>
        <dbReference type="Proteomes" id="UP001595075"/>
    </source>
</evidence>
<protein>
    <recommendedName>
        <fullName evidence="3">NAD(P)-binding protein</fullName>
    </recommendedName>
</protein>
<dbReference type="InterPro" id="IPR052184">
    <property type="entry name" value="SDR_enzymes"/>
</dbReference>
<dbReference type="PANTHER" id="PTHR45458">
    <property type="entry name" value="SHORT-CHAIN DEHYDROGENASE/REDUCTASE SDR"/>
    <property type="match status" value="1"/>
</dbReference>
<keyword evidence="2" id="KW-1185">Reference proteome</keyword>
<dbReference type="EMBL" id="JAZHXI010000024">
    <property type="protein sequence ID" value="KAL2060009.1"/>
    <property type="molecule type" value="Genomic_DNA"/>
</dbReference>
<gene>
    <name evidence="1" type="ORF">VTL71DRAFT_9831</name>
</gene>
<evidence type="ECO:0008006" key="3">
    <source>
        <dbReference type="Google" id="ProtNLM"/>
    </source>
</evidence>
<dbReference type="PRINTS" id="PR00081">
    <property type="entry name" value="GDHRDH"/>
</dbReference>
<proteinExistence type="predicted"/>
<dbReference type="Pfam" id="PF00106">
    <property type="entry name" value="adh_short"/>
    <property type="match status" value="1"/>
</dbReference>
<dbReference type="SUPFAM" id="SSF51735">
    <property type="entry name" value="NAD(P)-binding Rossmann-fold domains"/>
    <property type="match status" value="1"/>
</dbReference>
<comment type="caution">
    <text evidence="1">The sequence shown here is derived from an EMBL/GenBank/DDBJ whole genome shotgun (WGS) entry which is preliminary data.</text>
</comment>
<organism evidence="1 2">
    <name type="scientific">Oculimacula yallundae</name>
    <dbReference type="NCBI Taxonomy" id="86028"/>
    <lineage>
        <taxon>Eukaryota</taxon>
        <taxon>Fungi</taxon>
        <taxon>Dikarya</taxon>
        <taxon>Ascomycota</taxon>
        <taxon>Pezizomycotina</taxon>
        <taxon>Leotiomycetes</taxon>
        <taxon>Helotiales</taxon>
        <taxon>Ploettnerulaceae</taxon>
        <taxon>Oculimacula</taxon>
    </lineage>
</organism>
<dbReference type="Gene3D" id="3.40.50.720">
    <property type="entry name" value="NAD(P)-binding Rossmann-like Domain"/>
    <property type="match status" value="1"/>
</dbReference>
<name>A0ABR4BQL5_9HELO</name>
<accession>A0ABR4BQL5</accession>
<dbReference type="PANTHER" id="PTHR45458:SF3">
    <property type="entry name" value="CHAIN DEHYDROGENASE (ATSC), PUTATIVE-RELATED"/>
    <property type="match status" value="1"/>
</dbReference>
<dbReference type="InterPro" id="IPR002347">
    <property type="entry name" value="SDR_fam"/>
</dbReference>
<evidence type="ECO:0000313" key="1">
    <source>
        <dbReference type="EMBL" id="KAL2060009.1"/>
    </source>
</evidence>
<dbReference type="Proteomes" id="UP001595075">
    <property type="component" value="Unassembled WGS sequence"/>
</dbReference>
<sequence>MVSYAVTGATRGIGFEFVNNLSSNATNHVFALIRSRATAGPLEELASKRQNIHIVVTDLSDTKKLAQAAAEVSQATAGSLDVLILNASSAGPDTSALTPSAFHGKDEDLVNEITENVQTNVISNIFTINAFLDLIRNSTEKKIVLISSQSGDIEFTRITGFANLMGYSAAKAAMNVVISKYAAELAQEGIKTVSISPGWVNTDAAKAVTGDPETRKFVLGLFNKLDPNVTGPAPVDEAASNILQVVKSLTEADSGKFLTHHGKNVFGDSGRTVDWF</sequence>
<reference evidence="1 2" key="1">
    <citation type="journal article" date="2024" name="Commun. Biol.">
        <title>Comparative genomic analysis of thermophilic fungi reveals convergent evolutionary adaptations and gene losses.</title>
        <authorList>
            <person name="Steindorff A.S."/>
            <person name="Aguilar-Pontes M.V."/>
            <person name="Robinson A.J."/>
            <person name="Andreopoulos B."/>
            <person name="LaButti K."/>
            <person name="Kuo A."/>
            <person name="Mondo S."/>
            <person name="Riley R."/>
            <person name="Otillar R."/>
            <person name="Haridas S."/>
            <person name="Lipzen A."/>
            <person name="Grimwood J."/>
            <person name="Schmutz J."/>
            <person name="Clum A."/>
            <person name="Reid I.D."/>
            <person name="Moisan M.C."/>
            <person name="Butler G."/>
            <person name="Nguyen T.T.M."/>
            <person name="Dewar K."/>
            <person name="Conant G."/>
            <person name="Drula E."/>
            <person name="Henrissat B."/>
            <person name="Hansel C."/>
            <person name="Singer S."/>
            <person name="Hutchinson M.I."/>
            <person name="de Vries R.P."/>
            <person name="Natvig D.O."/>
            <person name="Powell A.J."/>
            <person name="Tsang A."/>
            <person name="Grigoriev I.V."/>
        </authorList>
    </citation>
    <scope>NUCLEOTIDE SEQUENCE [LARGE SCALE GENOMIC DNA]</scope>
    <source>
        <strain evidence="1 2">CBS 494.80</strain>
    </source>
</reference>
<dbReference type="InterPro" id="IPR036291">
    <property type="entry name" value="NAD(P)-bd_dom_sf"/>
</dbReference>